<accession>A0A1B7T920</accession>
<protein>
    <recommendedName>
        <fullName evidence="1">BTB domain-containing protein</fullName>
    </recommendedName>
</protein>
<reference evidence="3" key="1">
    <citation type="journal article" date="2016" name="Proc. Natl. Acad. Sci. U.S.A.">
        <title>Comparative genomics of biotechnologically important yeasts.</title>
        <authorList>
            <person name="Riley R."/>
            <person name="Haridas S."/>
            <person name="Wolfe K.H."/>
            <person name="Lopes M.R."/>
            <person name="Hittinger C.T."/>
            <person name="Goeker M."/>
            <person name="Salamov A.A."/>
            <person name="Wisecaver J.H."/>
            <person name="Long T.M."/>
            <person name="Calvey C.H."/>
            <person name="Aerts A.L."/>
            <person name="Barry K.W."/>
            <person name="Choi C."/>
            <person name="Clum A."/>
            <person name="Coughlan A.Y."/>
            <person name="Deshpande S."/>
            <person name="Douglass A.P."/>
            <person name="Hanson S.J."/>
            <person name="Klenk H.-P."/>
            <person name="LaButti K.M."/>
            <person name="Lapidus A."/>
            <person name="Lindquist E.A."/>
            <person name="Lipzen A.M."/>
            <person name="Meier-Kolthoff J.P."/>
            <person name="Ohm R.A."/>
            <person name="Otillar R.P."/>
            <person name="Pangilinan J.L."/>
            <person name="Peng Y."/>
            <person name="Rokas A."/>
            <person name="Rosa C.A."/>
            <person name="Scheuner C."/>
            <person name="Sibirny A.A."/>
            <person name="Slot J.C."/>
            <person name="Stielow J.B."/>
            <person name="Sun H."/>
            <person name="Kurtzman C.P."/>
            <person name="Blackwell M."/>
            <person name="Grigoriev I.V."/>
            <person name="Jeffries T.W."/>
        </authorList>
    </citation>
    <scope>NUCLEOTIDE SEQUENCE [LARGE SCALE GENOMIC DNA]</scope>
    <source>
        <strain evidence="3">NRRL Y-1626</strain>
    </source>
</reference>
<dbReference type="Proteomes" id="UP000092321">
    <property type="component" value="Unassembled WGS sequence"/>
</dbReference>
<evidence type="ECO:0000259" key="1">
    <source>
        <dbReference type="SMART" id="SM00225"/>
    </source>
</evidence>
<dbReference type="SUPFAM" id="SSF54695">
    <property type="entry name" value="POZ domain"/>
    <property type="match status" value="2"/>
</dbReference>
<dbReference type="CDD" id="cd18316">
    <property type="entry name" value="BTB_POZ_KCTD-like"/>
    <property type="match status" value="1"/>
</dbReference>
<gene>
    <name evidence="2" type="ORF">HANVADRAFT_54047</name>
</gene>
<keyword evidence="3" id="KW-1185">Reference proteome</keyword>
<dbReference type="PANTHER" id="PTHR31758:SF2">
    <property type="entry name" value="BTB_POZ DOMAIN-CONTAINING PROTEIN YLR108C"/>
    <property type="match status" value="1"/>
</dbReference>
<comment type="caution">
    <text evidence="2">The sequence shown here is derived from an EMBL/GenBank/DDBJ whole genome shotgun (WGS) entry which is preliminary data.</text>
</comment>
<name>A0A1B7T920_9ASCO</name>
<dbReference type="GO" id="GO:0051260">
    <property type="term" value="P:protein homooligomerization"/>
    <property type="evidence" value="ECO:0007669"/>
    <property type="project" value="InterPro"/>
</dbReference>
<dbReference type="InterPro" id="IPR011333">
    <property type="entry name" value="SKP1/BTB/POZ_sf"/>
</dbReference>
<dbReference type="PANTHER" id="PTHR31758">
    <property type="entry name" value="BTB/POZ DOMAIN-CONTAINING PROTEIN YLR108C"/>
    <property type="match status" value="1"/>
</dbReference>
<dbReference type="EMBL" id="LXPE01000181">
    <property type="protein sequence ID" value="OBA25231.1"/>
    <property type="molecule type" value="Genomic_DNA"/>
</dbReference>
<dbReference type="OrthoDB" id="2414723at2759"/>
<dbReference type="Pfam" id="PF02214">
    <property type="entry name" value="BTB_2"/>
    <property type="match status" value="1"/>
</dbReference>
<evidence type="ECO:0000313" key="3">
    <source>
        <dbReference type="Proteomes" id="UP000092321"/>
    </source>
</evidence>
<dbReference type="InterPro" id="IPR003131">
    <property type="entry name" value="T1-type_BTB"/>
</dbReference>
<sequence length="584" mass="67599">MENLNTSHERSFTQFFSPEIPNYLPPHKMYKIQIGGEVFLLSGASISSDGPNSYFLEFFQNIEESEPNEIEKDFTNDRAKINVDVQERVLFIDRDPEIFRYIYNHLQGYFINIPDEIVFTKIFADAMYYRLPRLRKLLKETDFYYVNIGGQSFKISKNLFIEEGNSKNYFKITAEMIYQDIESLFLSNKNKNFLRPPPQMWTYCARSPKLFAQILDLLNNGKFEGTKAERHNLIKECRFYRLLRLEQQLIAYKFFTNPLNNATEIFLNLLDVKTNDKNIGLIDFDFEKTNTSNNNGNNSSSGSDDSGESLGKKRKLNFERQLQEITIDDICNKRSGSKDKVFLSDSEANSSFKNPIDCAIWNAISYSRPHVDAWKYPLVFQIGNAVHEDEKLKSVDHCFVNTVKTLDEQGISITKPKSSMFLADPDCMVNYGSLIFDQEKGCCYISFEGLIAVKLYKLLQLLLDETIIQANYIFNYIDTNKQSVQRIILPCCVKFTVPTIDNKPIKNLCGLLREKMFLKNLEKCRIDSTVSGNIINGYKIPLCDRSVWRLGFKSGKNNAKSKDQVMMIAIKIRCGSVKEYNNYF</sequence>
<proteinExistence type="predicted"/>
<dbReference type="InterPro" id="IPR000210">
    <property type="entry name" value="BTB/POZ_dom"/>
</dbReference>
<dbReference type="SMART" id="SM00225">
    <property type="entry name" value="BTB"/>
    <property type="match status" value="1"/>
</dbReference>
<feature type="domain" description="BTB" evidence="1">
    <location>
        <begin position="28"/>
        <end position="146"/>
    </location>
</feature>
<organism evidence="2 3">
    <name type="scientific">Hanseniaspora valbyensis NRRL Y-1626</name>
    <dbReference type="NCBI Taxonomy" id="766949"/>
    <lineage>
        <taxon>Eukaryota</taxon>
        <taxon>Fungi</taxon>
        <taxon>Dikarya</taxon>
        <taxon>Ascomycota</taxon>
        <taxon>Saccharomycotina</taxon>
        <taxon>Saccharomycetes</taxon>
        <taxon>Saccharomycodales</taxon>
        <taxon>Saccharomycodaceae</taxon>
        <taxon>Hanseniaspora</taxon>
    </lineage>
</organism>
<dbReference type="AlphaFoldDB" id="A0A1B7T920"/>
<evidence type="ECO:0000313" key="2">
    <source>
        <dbReference type="EMBL" id="OBA25231.1"/>
    </source>
</evidence>
<dbReference type="Gene3D" id="3.30.710.10">
    <property type="entry name" value="Potassium Channel Kv1.1, Chain A"/>
    <property type="match status" value="2"/>
</dbReference>